<accession>A0A1H3QLP5</accession>
<feature type="domain" description="BD-FAE-like" evidence="2">
    <location>
        <begin position="60"/>
        <end position="255"/>
    </location>
</feature>
<dbReference type="InterPro" id="IPR029058">
    <property type="entry name" value="AB_hydrolase_fold"/>
</dbReference>
<sequence length="301" mass="33425">MDMKKQLVLLLMALSPLLVLGQKVETLALYPNEAPFTKNLISEDQIGEGGRIQKVALPELTVYHPDPEKATGKAILICPGGGYYIIAIQHEGHQIAKWYSDNGILAVVLKYRLPDPELLHEHWNVPLEDAKAAIKKMRANAKNWKIDDKKVGVLGFSAGGHLAASLSVHGKNNVDSNKNERPDFSILIYPVISMDTAITHQGSRKTLLGEKLDSPLEDFYSTEKQIDSDSPPAFLVHSWDDKAVPAENSIRYAKNLNKFGVKTELHLFEKGGHGYGKGNPDVHGNAASWMELSLKWIRDLY</sequence>
<dbReference type="SUPFAM" id="SSF53474">
    <property type="entry name" value="alpha/beta-Hydrolases"/>
    <property type="match status" value="1"/>
</dbReference>
<evidence type="ECO:0000313" key="3">
    <source>
        <dbReference type="EMBL" id="SDZ14316.1"/>
    </source>
</evidence>
<evidence type="ECO:0000259" key="2">
    <source>
        <dbReference type="Pfam" id="PF20434"/>
    </source>
</evidence>
<dbReference type="EMBL" id="FNQC01000006">
    <property type="protein sequence ID" value="SDZ14316.1"/>
    <property type="molecule type" value="Genomic_DNA"/>
</dbReference>
<evidence type="ECO:0000256" key="1">
    <source>
        <dbReference type="ARBA" id="ARBA00022801"/>
    </source>
</evidence>
<dbReference type="PANTHER" id="PTHR48081">
    <property type="entry name" value="AB HYDROLASE SUPERFAMILY PROTEIN C4A8.06C"/>
    <property type="match status" value="1"/>
</dbReference>
<protein>
    <submittedName>
        <fullName evidence="3">Acetyl esterase/lipase</fullName>
    </submittedName>
</protein>
<organism evidence="3 4">
    <name type="scientific">Rhodonellum ikkaensis</name>
    <dbReference type="NCBI Taxonomy" id="336829"/>
    <lineage>
        <taxon>Bacteria</taxon>
        <taxon>Pseudomonadati</taxon>
        <taxon>Bacteroidota</taxon>
        <taxon>Cytophagia</taxon>
        <taxon>Cytophagales</taxon>
        <taxon>Cytophagaceae</taxon>
        <taxon>Rhodonellum</taxon>
    </lineage>
</organism>
<gene>
    <name evidence="3" type="ORF">SAMN05444412_106180</name>
</gene>
<dbReference type="PANTHER" id="PTHR48081:SF6">
    <property type="entry name" value="PEPTIDASE S9 PROLYL OLIGOPEPTIDASE CATALYTIC DOMAIN-CONTAINING PROTEIN"/>
    <property type="match status" value="1"/>
</dbReference>
<reference evidence="3 4" key="1">
    <citation type="submission" date="2016-10" db="EMBL/GenBank/DDBJ databases">
        <authorList>
            <person name="Varghese N."/>
            <person name="Submissions S."/>
        </authorList>
    </citation>
    <scope>NUCLEOTIDE SEQUENCE [LARGE SCALE GENOMIC DNA]</scope>
    <source>
        <strain evidence="3 4">DSM 17997</strain>
    </source>
</reference>
<dbReference type="Proteomes" id="UP000199663">
    <property type="component" value="Unassembled WGS sequence"/>
</dbReference>
<dbReference type="InterPro" id="IPR049492">
    <property type="entry name" value="BD-FAE-like_dom"/>
</dbReference>
<name>A0A1H3QLP5_9BACT</name>
<proteinExistence type="predicted"/>
<dbReference type="InterPro" id="IPR050300">
    <property type="entry name" value="GDXG_lipolytic_enzyme"/>
</dbReference>
<comment type="caution">
    <text evidence="3">The sequence shown here is derived from an EMBL/GenBank/DDBJ whole genome shotgun (WGS) entry which is preliminary data.</text>
</comment>
<dbReference type="Gene3D" id="3.40.50.1820">
    <property type="entry name" value="alpha/beta hydrolase"/>
    <property type="match status" value="1"/>
</dbReference>
<dbReference type="Pfam" id="PF20434">
    <property type="entry name" value="BD-FAE"/>
    <property type="match status" value="1"/>
</dbReference>
<evidence type="ECO:0000313" key="4">
    <source>
        <dbReference type="Proteomes" id="UP000199663"/>
    </source>
</evidence>
<keyword evidence="4" id="KW-1185">Reference proteome</keyword>
<keyword evidence="1" id="KW-0378">Hydrolase</keyword>